<keyword evidence="6" id="KW-1185">Reference proteome</keyword>
<gene>
    <name evidence="5" type="ORF">Q9312_16955</name>
</gene>
<dbReference type="InterPro" id="IPR046470">
    <property type="entry name" value="SAM_HAT_C"/>
</dbReference>
<dbReference type="KEGG" id="plei:Q9312_16955"/>
<accession>A0AA51RSM3</accession>
<dbReference type="Pfam" id="PF20257">
    <property type="entry name" value="SAM_HAT_C"/>
    <property type="match status" value="1"/>
</dbReference>
<proteinExistence type="inferred from homology"/>
<dbReference type="Gene3D" id="3.40.50.10790">
    <property type="entry name" value="S-adenosyl-l-methionine hydroxide adenosyltransferase, N-terminal"/>
    <property type="match status" value="1"/>
</dbReference>
<evidence type="ECO:0000313" key="6">
    <source>
        <dbReference type="Proteomes" id="UP001239782"/>
    </source>
</evidence>
<keyword evidence="1" id="KW-0949">S-adenosyl-L-methionine</keyword>
<name>A0AA51RSM3_9GAMM</name>
<feature type="domain" description="S-adenosyl-l-methionine hydroxide adenosyltransferase N-terminal" evidence="3">
    <location>
        <begin position="5"/>
        <end position="146"/>
    </location>
</feature>
<dbReference type="EMBL" id="CP133548">
    <property type="protein sequence ID" value="WMS86907.1"/>
    <property type="molecule type" value="Genomic_DNA"/>
</dbReference>
<dbReference type="InterPro" id="IPR046469">
    <property type="entry name" value="SAM_HAT_N"/>
</dbReference>
<sequence>MAHHITLLTDFGSQDGYTAAMRGYLLTHAPSAMVHEVSHDITPQDVWQAALALKRYARQFPNPCVHLVVVDPGVGSERQALALQTSQGHWLIGPDNGVLSLAAETYSDITAYAIKPQTPWWRKHSSFDGLALFAPAAAKLCDQNAPLEDMLDPLSQYHQLSYPVPELIGQQLIGQIVGFDRFGNALTNITKADLPQGQPLKAFCGHLHFPLCEFYCAAEAHGRLALFNSDNVLELAVYQGSAQSELQLEVGQNLSISLAD</sequence>
<evidence type="ECO:0000259" key="3">
    <source>
        <dbReference type="Pfam" id="PF01887"/>
    </source>
</evidence>
<dbReference type="SUPFAM" id="SSF102522">
    <property type="entry name" value="Bacterial fluorinating enzyme, N-terminal domain"/>
    <property type="match status" value="1"/>
</dbReference>
<evidence type="ECO:0000256" key="2">
    <source>
        <dbReference type="ARBA" id="ARBA00024035"/>
    </source>
</evidence>
<dbReference type="InterPro" id="IPR023228">
    <property type="entry name" value="SAM_OH_AdoTrfase_N_sf"/>
</dbReference>
<dbReference type="PANTHER" id="PTHR35092">
    <property type="entry name" value="CHLORINASE MJ1651"/>
    <property type="match status" value="1"/>
</dbReference>
<protein>
    <submittedName>
        <fullName evidence="5">SAM-dependent chlorinase/fluorinase</fullName>
    </submittedName>
</protein>
<organism evidence="5 6">
    <name type="scientific">Pleionea litopenaei</name>
    <dbReference type="NCBI Taxonomy" id="3070815"/>
    <lineage>
        <taxon>Bacteria</taxon>
        <taxon>Pseudomonadati</taxon>
        <taxon>Pseudomonadota</taxon>
        <taxon>Gammaproteobacteria</taxon>
        <taxon>Oceanospirillales</taxon>
        <taxon>Pleioneaceae</taxon>
        <taxon>Pleionea</taxon>
    </lineage>
</organism>
<comment type="similarity">
    <text evidence="2">Belongs to the SAM hydrolase / SAM-dependent halogenase family.</text>
</comment>
<dbReference type="Proteomes" id="UP001239782">
    <property type="component" value="Chromosome"/>
</dbReference>
<evidence type="ECO:0000259" key="4">
    <source>
        <dbReference type="Pfam" id="PF20257"/>
    </source>
</evidence>
<dbReference type="AlphaFoldDB" id="A0AA51RSM3"/>
<dbReference type="RefSeq" id="WP_309202043.1">
    <property type="nucleotide sequence ID" value="NZ_CP133548.1"/>
</dbReference>
<dbReference type="Pfam" id="PF01887">
    <property type="entry name" value="SAM_HAT_N"/>
    <property type="match status" value="1"/>
</dbReference>
<dbReference type="InterPro" id="IPR002747">
    <property type="entry name" value="SAM_OH_AdoTrfase"/>
</dbReference>
<dbReference type="InterPro" id="IPR023227">
    <property type="entry name" value="SAM_OH_AdoTrfase_C_sf"/>
</dbReference>
<reference evidence="5 6" key="1">
    <citation type="submission" date="2023-08" db="EMBL/GenBank/DDBJ databases">
        <title>Pleionea litopenaei sp. nov., isolated from stomach of juvenile Litopenaeus vannamei.</title>
        <authorList>
            <person name="Rho A.M."/>
            <person name="Hwang C.Y."/>
        </authorList>
    </citation>
    <scope>NUCLEOTIDE SEQUENCE [LARGE SCALE GENOMIC DNA]</scope>
    <source>
        <strain evidence="5 6">HL-JVS1</strain>
    </source>
</reference>
<dbReference type="PIRSF" id="PIRSF006779">
    <property type="entry name" value="UCP006779"/>
    <property type="match status" value="1"/>
</dbReference>
<evidence type="ECO:0000313" key="5">
    <source>
        <dbReference type="EMBL" id="WMS86907.1"/>
    </source>
</evidence>
<dbReference type="SUPFAM" id="SSF101852">
    <property type="entry name" value="Bacterial fluorinating enzyme, C-terminal domain"/>
    <property type="match status" value="1"/>
</dbReference>
<dbReference type="PANTHER" id="PTHR35092:SF1">
    <property type="entry name" value="CHLORINASE MJ1651"/>
    <property type="match status" value="1"/>
</dbReference>
<evidence type="ECO:0000256" key="1">
    <source>
        <dbReference type="ARBA" id="ARBA00022691"/>
    </source>
</evidence>
<dbReference type="Gene3D" id="2.40.30.90">
    <property type="entry name" value="Bacterial fluorinating enzyme like"/>
    <property type="match status" value="1"/>
</dbReference>
<feature type="domain" description="S-adenosyl-l-methionine hydroxide adenosyltransferase C-terminal" evidence="4">
    <location>
        <begin position="174"/>
        <end position="254"/>
    </location>
</feature>